<comment type="caution">
    <text evidence="1">The sequence shown here is derived from an EMBL/GenBank/DDBJ whole genome shotgun (WGS) entry which is preliminary data.</text>
</comment>
<evidence type="ECO:0000313" key="1">
    <source>
        <dbReference type="EMBL" id="KAI7757761.1"/>
    </source>
</evidence>
<protein>
    <submittedName>
        <fullName evidence="1">Uncharacterized protein</fullName>
    </submittedName>
</protein>
<dbReference type="EMBL" id="JAMZMK010000066">
    <property type="protein sequence ID" value="KAI7757761.1"/>
    <property type="molecule type" value="Genomic_DNA"/>
</dbReference>
<name>A0AAD5DFI1_AMBAR</name>
<organism evidence="1 2">
    <name type="scientific">Ambrosia artemisiifolia</name>
    <name type="common">Common ragweed</name>
    <dbReference type="NCBI Taxonomy" id="4212"/>
    <lineage>
        <taxon>Eukaryota</taxon>
        <taxon>Viridiplantae</taxon>
        <taxon>Streptophyta</taxon>
        <taxon>Embryophyta</taxon>
        <taxon>Tracheophyta</taxon>
        <taxon>Spermatophyta</taxon>
        <taxon>Magnoliopsida</taxon>
        <taxon>eudicotyledons</taxon>
        <taxon>Gunneridae</taxon>
        <taxon>Pentapetalae</taxon>
        <taxon>asterids</taxon>
        <taxon>campanulids</taxon>
        <taxon>Asterales</taxon>
        <taxon>Asteraceae</taxon>
        <taxon>Asteroideae</taxon>
        <taxon>Heliantheae alliance</taxon>
        <taxon>Heliantheae</taxon>
        <taxon>Ambrosia</taxon>
    </lineage>
</organism>
<evidence type="ECO:0000313" key="2">
    <source>
        <dbReference type="Proteomes" id="UP001206925"/>
    </source>
</evidence>
<sequence>MRSSVGCGQCGEISRMAIPKEQRDDGSVETTLEKRARIQPVIVLQKGNFVPGFDFSGYGFGAYVINNPLQIRNHNRCLGVNITLIVFGADLRAKLSRYGSDYSGMDKFKLMLGLHELNPKG</sequence>
<accession>A0AAD5DFI1</accession>
<keyword evidence="2" id="KW-1185">Reference proteome</keyword>
<reference evidence="1" key="1">
    <citation type="submission" date="2022-06" db="EMBL/GenBank/DDBJ databases">
        <title>Uncovering the hologenomic basis of an extraordinary plant invasion.</title>
        <authorList>
            <person name="Bieker V.C."/>
            <person name="Martin M.D."/>
            <person name="Gilbert T."/>
            <person name="Hodgins K."/>
            <person name="Battlay P."/>
            <person name="Petersen B."/>
            <person name="Wilson J."/>
        </authorList>
    </citation>
    <scope>NUCLEOTIDE SEQUENCE</scope>
    <source>
        <strain evidence="1">AA19_3_7</strain>
        <tissue evidence="1">Leaf</tissue>
    </source>
</reference>
<dbReference type="AlphaFoldDB" id="A0AAD5DFI1"/>
<dbReference type="Proteomes" id="UP001206925">
    <property type="component" value="Unassembled WGS sequence"/>
</dbReference>
<proteinExistence type="predicted"/>
<gene>
    <name evidence="1" type="ORF">M8C21_027613</name>
</gene>